<organism evidence="4">
    <name type="scientific">Laccaria bicolor (strain S238N-H82 / ATCC MYA-4686)</name>
    <name type="common">Bicoloured deceiver</name>
    <name type="synonym">Laccaria laccata var. bicolor</name>
    <dbReference type="NCBI Taxonomy" id="486041"/>
    <lineage>
        <taxon>Eukaryota</taxon>
        <taxon>Fungi</taxon>
        <taxon>Dikarya</taxon>
        <taxon>Basidiomycota</taxon>
        <taxon>Agaricomycotina</taxon>
        <taxon>Agaricomycetes</taxon>
        <taxon>Agaricomycetidae</taxon>
        <taxon>Agaricales</taxon>
        <taxon>Agaricineae</taxon>
        <taxon>Hydnangiaceae</taxon>
        <taxon>Laccaria</taxon>
    </lineage>
</organism>
<dbReference type="KEGG" id="lbc:LACBIDRAFT_324609"/>
<dbReference type="GO" id="GO:0006508">
    <property type="term" value="P:proteolysis"/>
    <property type="evidence" value="ECO:0007669"/>
    <property type="project" value="InterPro"/>
</dbReference>
<dbReference type="PROSITE" id="PS00141">
    <property type="entry name" value="ASP_PROTEASE"/>
    <property type="match status" value="1"/>
</dbReference>
<feature type="compositionally biased region" description="Low complexity" evidence="2">
    <location>
        <begin position="26"/>
        <end position="38"/>
    </location>
</feature>
<feature type="region of interest" description="Disordered" evidence="2">
    <location>
        <begin position="287"/>
        <end position="311"/>
    </location>
</feature>
<dbReference type="SUPFAM" id="SSF50630">
    <property type="entry name" value="Acid proteases"/>
    <property type="match status" value="1"/>
</dbReference>
<dbReference type="GeneID" id="6073738"/>
<keyword evidence="1" id="KW-0378">Hydrolase</keyword>
<evidence type="ECO:0000256" key="1">
    <source>
        <dbReference type="ARBA" id="ARBA00022750"/>
    </source>
</evidence>
<feature type="region of interest" description="Disordered" evidence="2">
    <location>
        <begin position="566"/>
        <end position="596"/>
    </location>
</feature>
<keyword evidence="1" id="KW-0645">Protease</keyword>
<dbReference type="Proteomes" id="UP000001194">
    <property type="component" value="Unassembled WGS sequence"/>
</dbReference>
<reference evidence="3 4" key="1">
    <citation type="journal article" date="2008" name="Nature">
        <title>The genome of Laccaria bicolor provides insights into mycorrhizal symbiosis.</title>
        <authorList>
            <person name="Martin F."/>
            <person name="Aerts A."/>
            <person name="Ahren D."/>
            <person name="Brun A."/>
            <person name="Danchin E.G.J."/>
            <person name="Duchaussoy F."/>
            <person name="Gibon J."/>
            <person name="Kohler A."/>
            <person name="Lindquist E."/>
            <person name="Pereda V."/>
            <person name="Salamov A."/>
            <person name="Shapiro H.J."/>
            <person name="Wuyts J."/>
            <person name="Blaudez D."/>
            <person name="Buee M."/>
            <person name="Brokstein P."/>
            <person name="Canbaeck B."/>
            <person name="Cohen D."/>
            <person name="Courty P.E."/>
            <person name="Coutinho P.M."/>
            <person name="Delaruelle C."/>
            <person name="Detter J.C."/>
            <person name="Deveau A."/>
            <person name="DiFazio S."/>
            <person name="Duplessis S."/>
            <person name="Fraissinet-Tachet L."/>
            <person name="Lucic E."/>
            <person name="Frey-Klett P."/>
            <person name="Fourrey C."/>
            <person name="Feussner I."/>
            <person name="Gay G."/>
            <person name="Grimwood J."/>
            <person name="Hoegger P.J."/>
            <person name="Jain P."/>
            <person name="Kilaru S."/>
            <person name="Labbe J."/>
            <person name="Lin Y.C."/>
            <person name="Legue V."/>
            <person name="Le Tacon F."/>
            <person name="Marmeisse R."/>
            <person name="Melayah D."/>
            <person name="Montanini B."/>
            <person name="Muratet M."/>
            <person name="Nehls U."/>
            <person name="Niculita-Hirzel H."/>
            <person name="Oudot-Le Secq M.P."/>
            <person name="Peter M."/>
            <person name="Quesneville H."/>
            <person name="Rajashekar B."/>
            <person name="Reich M."/>
            <person name="Rouhier N."/>
            <person name="Schmutz J."/>
            <person name="Yin T."/>
            <person name="Chalot M."/>
            <person name="Henrissat B."/>
            <person name="Kuees U."/>
            <person name="Lucas S."/>
            <person name="Van de Peer Y."/>
            <person name="Podila G.K."/>
            <person name="Polle A."/>
            <person name="Pukkila P.J."/>
            <person name="Richardson P.M."/>
            <person name="Rouze P."/>
            <person name="Sanders I.R."/>
            <person name="Stajich J.E."/>
            <person name="Tunlid A."/>
            <person name="Tuskan G."/>
            <person name="Grigoriev I.V."/>
        </authorList>
    </citation>
    <scope>NUCLEOTIDE SEQUENCE [LARGE SCALE GENOMIC DNA]</scope>
    <source>
        <strain evidence="4">S238N-H82 / ATCC MYA-4686</strain>
    </source>
</reference>
<evidence type="ECO:0000313" key="4">
    <source>
        <dbReference type="Proteomes" id="UP000001194"/>
    </source>
</evidence>
<feature type="region of interest" description="Disordered" evidence="2">
    <location>
        <begin position="1"/>
        <end position="81"/>
    </location>
</feature>
<dbReference type="HOGENOM" id="CLU_289853_0_0_1"/>
<dbReference type="RefSeq" id="XP_001878043.1">
    <property type="nucleotide sequence ID" value="XM_001878008.1"/>
</dbReference>
<dbReference type="CDD" id="cd00303">
    <property type="entry name" value="retropepsin_like"/>
    <property type="match status" value="1"/>
</dbReference>
<feature type="compositionally biased region" description="Polar residues" evidence="2">
    <location>
        <begin position="453"/>
        <end position="464"/>
    </location>
</feature>
<keyword evidence="1" id="KW-0064">Aspartyl protease</keyword>
<feature type="compositionally biased region" description="Polar residues" evidence="2">
    <location>
        <begin position="383"/>
        <end position="403"/>
    </location>
</feature>
<name>B0D2G3_LACBS</name>
<feature type="region of interest" description="Disordered" evidence="2">
    <location>
        <begin position="626"/>
        <end position="650"/>
    </location>
</feature>
<dbReference type="EMBL" id="DS547096">
    <property type="protein sequence ID" value="EDR10742.1"/>
    <property type="molecule type" value="Genomic_DNA"/>
</dbReference>
<evidence type="ECO:0000313" key="3">
    <source>
        <dbReference type="EMBL" id="EDR10742.1"/>
    </source>
</evidence>
<gene>
    <name evidence="3" type="ORF">LACBIDRAFT_324609</name>
</gene>
<dbReference type="Gene3D" id="2.40.70.10">
    <property type="entry name" value="Acid Proteases"/>
    <property type="match status" value="1"/>
</dbReference>
<sequence>MANNNEGTRKTGRKTNNSQSAGMAGGTSTTPGITSSTSQVVPPTNTLPEAENDEARPISESAPSGGQHVESFEGPADQEEDDIRSDYSLGLVEFGELTELGGPYRASDLPSDRSAYSEITIEFPSCKAFSSYGDMEKGLKKSEKVFSTAGRHLQALKFGETSLRRSISNYPGKNMSRNRKKVFTEELGILNELLTNLYCFKDEERIGFALQRIILVSLNQRLRLRREQAEEDLIMAGYGIPSIPRWGLTGKADEFWNANDFEILGACYRREVENFLTYLSDHHEFPDTRRAETSSKPRTTPLGSPAVSLGERSPVLSASPVLAAPVFAPGEADSILRFQRPSTLSYTFRTPRNVNSSVFGHPTQNTASKAFQELLGFKESKRGGQTRQVTVRSPSPTTPVRQTKGSHSGGAPGPGDSDGDDSNDEGENRPSRNPRIPQQPHRNPFERQPPPGESTSVTQKTPTEPQFDVKLKMEAIPTWDGSPDSLRRWFLKLNSLAKRSDIVFKQLDSGNGRELPIKFHEDSLVKSGNKPLPPVRNSYYNKDTQPKSPFNPFRTQRANVNLVGWTRNTSKPQFPKDDSNVSPRGTPEEKGARPCRHCGSPKHWDRDCKYARKGERFARVNSVTLQEDEKEAQDRRKFGPSGQVGFSRTLSVKDPSSLGGEYHTSKIYHVGADWKTNLKNPYSTAPCLSSDFIIRRRPPEINRKTRRKLAREIQMTTLATQVQESNGDLIELRKHLARPPGCAFLGAKVTEAYASLNGLDTRPIPVIIDSGSDITLISQKTLDQMLKAPKIRVGQQIKLIQVTGKAIITGYVILDLIFKTPKGPVQINVEAYVVKGMSAEFILGNDFADQYSISVLREEGETTLKFGSSGRSVKVHNSLSTPFLDEDGHAFKKKRTRHRQAERQVRSRHQVTIPPEASKLVHVDAGLNDSTSTIFVERSFLSNGNAEELYGIADTLVDRDDSRVFVSNFSKNPITIPAGQVLGTAKNPSSWLDKKDCYSSTQKQDAERRVHLIQTLLQNQTTTFKVTTPTNTSMHTGRSQGVQLTTWSGCGLMHSLL</sequence>
<evidence type="ECO:0000256" key="2">
    <source>
        <dbReference type="SAM" id="MobiDB-lite"/>
    </source>
</evidence>
<protein>
    <submittedName>
        <fullName evidence="3">Predicted protein</fullName>
    </submittedName>
</protein>
<dbReference type="InterPro" id="IPR001969">
    <property type="entry name" value="Aspartic_peptidase_AS"/>
</dbReference>
<feature type="region of interest" description="Disordered" evidence="2">
    <location>
        <begin position="378"/>
        <end position="466"/>
    </location>
</feature>
<dbReference type="InterPro" id="IPR021109">
    <property type="entry name" value="Peptidase_aspartic_dom_sf"/>
</dbReference>
<dbReference type="AlphaFoldDB" id="B0D2G3"/>
<dbReference type="InParanoid" id="B0D2G3"/>
<accession>B0D2G3</accession>
<keyword evidence="4" id="KW-1185">Reference proteome</keyword>
<proteinExistence type="predicted"/>
<dbReference type="OrthoDB" id="3068303at2759"/>
<dbReference type="GO" id="GO:0004190">
    <property type="term" value="F:aspartic-type endopeptidase activity"/>
    <property type="evidence" value="ECO:0007669"/>
    <property type="project" value="UniProtKB-KW"/>
</dbReference>